<protein>
    <submittedName>
        <fullName evidence="2">GNAT family N-acetyltransferase</fullName>
    </submittedName>
</protein>
<reference evidence="2 3" key="1">
    <citation type="submission" date="2021-03" db="EMBL/GenBank/DDBJ databases">
        <title>Thermosipho ferrireducens sp.nov., an anaerobic thermophilic iron-reducing bacterium isolated from a deep-sea hydrothermal sulfide deposits.</title>
        <authorList>
            <person name="Zeng X."/>
            <person name="Chen Y."/>
            <person name="Shao Z."/>
        </authorList>
    </citation>
    <scope>NUCLEOTIDE SEQUENCE [LARGE SCALE GENOMIC DNA]</scope>
    <source>
        <strain evidence="2 3">JL129W03</strain>
    </source>
</reference>
<dbReference type="CDD" id="cd04301">
    <property type="entry name" value="NAT_SF"/>
    <property type="match status" value="1"/>
</dbReference>
<organism evidence="2 3">
    <name type="scientific">Thermosipho ferrireducens</name>
    <dbReference type="NCBI Taxonomy" id="2571116"/>
    <lineage>
        <taxon>Bacteria</taxon>
        <taxon>Thermotogati</taxon>
        <taxon>Thermotogota</taxon>
        <taxon>Thermotogae</taxon>
        <taxon>Thermotogales</taxon>
        <taxon>Fervidobacteriaceae</taxon>
        <taxon>Thermosipho</taxon>
    </lineage>
</organism>
<evidence type="ECO:0000259" key="1">
    <source>
        <dbReference type="PROSITE" id="PS51186"/>
    </source>
</evidence>
<proteinExistence type="predicted"/>
<dbReference type="InterPro" id="IPR000182">
    <property type="entry name" value="GNAT_dom"/>
</dbReference>
<accession>A0ABX7S6L9</accession>
<keyword evidence="3" id="KW-1185">Reference proteome</keyword>
<gene>
    <name evidence="2" type="ORF">JYK00_06605</name>
</gene>
<name>A0ABX7S6L9_9BACT</name>
<dbReference type="RefSeq" id="WP_207566130.1">
    <property type="nucleotide sequence ID" value="NZ_CP071446.1"/>
</dbReference>
<evidence type="ECO:0000313" key="2">
    <source>
        <dbReference type="EMBL" id="QTA37405.1"/>
    </source>
</evidence>
<dbReference type="Pfam" id="PF13673">
    <property type="entry name" value="Acetyltransf_10"/>
    <property type="match status" value="1"/>
</dbReference>
<evidence type="ECO:0000313" key="3">
    <source>
        <dbReference type="Proteomes" id="UP000671862"/>
    </source>
</evidence>
<sequence>MSSQILTFKGRNSLNLLKRCWAIRKKVFIEEQNVPEEEELDSRDNEAVHFLLTANEKDIGTCRVRHIAPFVLKVERVAIIKEYRGLGYGKLLMKYVEKYSRENKIKKLVLNSQLHVKDFYEQLGFISDTNNIVFYEAGIPHIKMEKVINL</sequence>
<dbReference type="PANTHER" id="PTHR13538:SF4">
    <property type="entry name" value="N-ALPHA-ACETYLTRANSFERASE 80"/>
    <property type="match status" value="1"/>
</dbReference>
<dbReference type="Gene3D" id="3.40.630.30">
    <property type="match status" value="1"/>
</dbReference>
<dbReference type="InterPro" id="IPR016181">
    <property type="entry name" value="Acyl_CoA_acyltransferase"/>
</dbReference>
<dbReference type="PANTHER" id="PTHR13538">
    <property type="entry name" value="N-ACETYLTRANSFERASE 6"/>
    <property type="match status" value="1"/>
</dbReference>
<dbReference type="SUPFAM" id="SSF55729">
    <property type="entry name" value="Acyl-CoA N-acyltransferases (Nat)"/>
    <property type="match status" value="1"/>
</dbReference>
<dbReference type="EMBL" id="CP071446">
    <property type="protein sequence ID" value="QTA37405.1"/>
    <property type="molecule type" value="Genomic_DNA"/>
</dbReference>
<dbReference type="Proteomes" id="UP000671862">
    <property type="component" value="Chromosome"/>
</dbReference>
<feature type="domain" description="N-acetyltransferase" evidence="1">
    <location>
        <begin position="6"/>
        <end position="149"/>
    </location>
</feature>
<dbReference type="PROSITE" id="PS51186">
    <property type="entry name" value="GNAT"/>
    <property type="match status" value="1"/>
</dbReference>
<dbReference type="InterPro" id="IPR039840">
    <property type="entry name" value="NAA80"/>
</dbReference>